<dbReference type="InterPro" id="IPR036396">
    <property type="entry name" value="Cyt_P450_sf"/>
</dbReference>
<gene>
    <name evidence="14" type="ORF">P7K49_027276</name>
</gene>
<comment type="function">
    <text evidence="13">Cytochromes P450 are a group of heme-thiolate monooxygenases. In liver microsomes, this enzyme is involved in an NADPH-dependent electron transport pathway. It oxidizes a variety of structurally unrelated compounds, including steroids, fatty acids, and xenobiotics.</text>
</comment>
<sequence>MECYKKYGKVWGIYDGRQPVLVIVDPNIIKTVLVKECYSVFTNRRPFCPVRFMKSAISIATDDKWKKIRSLLSPVFTSGKLREMVPIIAQYGEVLVKNVRQEAEKGKPVNMKDIFGAYSMDVIAGTSFGVNVYSLNNPQDPFVESTKKLLGFNFTDPSFSQ</sequence>
<dbReference type="Gene3D" id="1.10.630.10">
    <property type="entry name" value="Cytochrome P450"/>
    <property type="match status" value="1"/>
</dbReference>
<keyword evidence="10 13" id="KW-0408">Iron</keyword>
<dbReference type="InterPro" id="IPR001128">
    <property type="entry name" value="Cyt_P450"/>
</dbReference>
<evidence type="ECO:0000256" key="10">
    <source>
        <dbReference type="ARBA" id="ARBA00023004"/>
    </source>
</evidence>
<evidence type="ECO:0000256" key="2">
    <source>
        <dbReference type="ARBA" id="ARBA00004174"/>
    </source>
</evidence>
<comment type="subcellular location">
    <subcellularLocation>
        <location evidence="3 13">Endoplasmic reticulum membrane</location>
        <topology evidence="3">Peripheral membrane protein</topology>
    </subcellularLocation>
    <subcellularLocation>
        <location evidence="2 13">Microsome membrane</location>
        <topology evidence="2">Peripheral membrane protein</topology>
    </subcellularLocation>
</comment>
<organism evidence="14 15">
    <name type="scientific">Saguinus oedipus</name>
    <name type="common">Cotton-top tamarin</name>
    <name type="synonym">Oedipomidas oedipus</name>
    <dbReference type="NCBI Taxonomy" id="9490"/>
    <lineage>
        <taxon>Eukaryota</taxon>
        <taxon>Metazoa</taxon>
        <taxon>Chordata</taxon>
        <taxon>Craniata</taxon>
        <taxon>Vertebrata</taxon>
        <taxon>Euteleostomi</taxon>
        <taxon>Mammalia</taxon>
        <taxon>Eutheria</taxon>
        <taxon>Euarchontoglires</taxon>
        <taxon>Primates</taxon>
        <taxon>Haplorrhini</taxon>
        <taxon>Platyrrhini</taxon>
        <taxon>Cebidae</taxon>
        <taxon>Callitrichinae</taxon>
        <taxon>Saguinus</taxon>
    </lineage>
</organism>
<comment type="cofactor">
    <cofactor evidence="1 13">
        <name>heme</name>
        <dbReference type="ChEBI" id="CHEBI:30413"/>
    </cofactor>
</comment>
<keyword evidence="11 13" id="KW-0503">Monooxygenase</keyword>
<evidence type="ECO:0000256" key="7">
    <source>
        <dbReference type="ARBA" id="ARBA00022824"/>
    </source>
</evidence>
<evidence type="ECO:0000256" key="1">
    <source>
        <dbReference type="ARBA" id="ARBA00001971"/>
    </source>
</evidence>
<reference evidence="14 15" key="1">
    <citation type="submission" date="2023-05" db="EMBL/GenBank/DDBJ databases">
        <title>B98-5 Cell Line De Novo Hybrid Assembly: An Optical Mapping Approach.</title>
        <authorList>
            <person name="Kananen K."/>
            <person name="Auerbach J.A."/>
            <person name="Kautto E."/>
            <person name="Blachly J.S."/>
        </authorList>
    </citation>
    <scope>NUCLEOTIDE SEQUENCE [LARGE SCALE GENOMIC DNA]</scope>
    <source>
        <strain evidence="14">B95-8</strain>
        <tissue evidence="14">Cell line</tissue>
    </source>
</reference>
<evidence type="ECO:0000256" key="9">
    <source>
        <dbReference type="ARBA" id="ARBA00023002"/>
    </source>
</evidence>
<keyword evidence="5 13" id="KW-0349">Heme</keyword>
<dbReference type="InterPro" id="IPR002402">
    <property type="entry name" value="Cyt_P450_E_grp-II"/>
</dbReference>
<dbReference type="PRINTS" id="PR01689">
    <property type="entry name" value="EP450IICYP3A"/>
</dbReference>
<evidence type="ECO:0000256" key="5">
    <source>
        <dbReference type="ARBA" id="ARBA00022617"/>
    </source>
</evidence>
<dbReference type="PANTHER" id="PTHR24302">
    <property type="entry name" value="CYTOCHROME P450 FAMILY 3"/>
    <property type="match status" value="1"/>
</dbReference>
<evidence type="ECO:0000256" key="3">
    <source>
        <dbReference type="ARBA" id="ARBA00004406"/>
    </source>
</evidence>
<name>A0ABQ9U909_SAGOE</name>
<keyword evidence="12" id="KW-0472">Membrane</keyword>
<dbReference type="Pfam" id="PF00067">
    <property type="entry name" value="p450"/>
    <property type="match status" value="1"/>
</dbReference>
<comment type="similarity">
    <text evidence="4 13">Belongs to the cytochrome P450 family.</text>
</comment>
<dbReference type="SUPFAM" id="SSF48264">
    <property type="entry name" value="Cytochrome P450"/>
    <property type="match status" value="1"/>
</dbReference>
<evidence type="ECO:0000256" key="11">
    <source>
        <dbReference type="ARBA" id="ARBA00023033"/>
    </source>
</evidence>
<evidence type="ECO:0000313" key="14">
    <source>
        <dbReference type="EMBL" id="KAK2093538.1"/>
    </source>
</evidence>
<comment type="catalytic activity">
    <reaction evidence="13">
        <text>an organic molecule + reduced [NADPH--hemoprotein reductase] + O2 = an alcohol + oxidized [NADPH--hemoprotein reductase] + H2O + H(+)</text>
        <dbReference type="Rhea" id="RHEA:17149"/>
        <dbReference type="Rhea" id="RHEA-COMP:11964"/>
        <dbReference type="Rhea" id="RHEA-COMP:11965"/>
        <dbReference type="ChEBI" id="CHEBI:15377"/>
        <dbReference type="ChEBI" id="CHEBI:15378"/>
        <dbReference type="ChEBI" id="CHEBI:15379"/>
        <dbReference type="ChEBI" id="CHEBI:30879"/>
        <dbReference type="ChEBI" id="CHEBI:57618"/>
        <dbReference type="ChEBI" id="CHEBI:58210"/>
        <dbReference type="ChEBI" id="CHEBI:142491"/>
        <dbReference type="EC" id="1.14.14.1"/>
    </reaction>
</comment>
<keyword evidence="8 13" id="KW-0492">Microsome</keyword>
<evidence type="ECO:0000256" key="4">
    <source>
        <dbReference type="ARBA" id="ARBA00010617"/>
    </source>
</evidence>
<keyword evidence="15" id="KW-1185">Reference proteome</keyword>
<evidence type="ECO:0000256" key="6">
    <source>
        <dbReference type="ARBA" id="ARBA00022723"/>
    </source>
</evidence>
<proteinExistence type="inferred from homology"/>
<protein>
    <recommendedName>
        <fullName evidence="13">Cytochrome P450 3A</fullName>
        <ecNumber evidence="13">1.14.14.-</ecNumber>
    </recommendedName>
</protein>
<evidence type="ECO:0000256" key="8">
    <source>
        <dbReference type="ARBA" id="ARBA00022848"/>
    </source>
</evidence>
<dbReference type="PRINTS" id="PR00464">
    <property type="entry name" value="EP450II"/>
</dbReference>
<dbReference type="InterPro" id="IPR008072">
    <property type="entry name" value="Cyt_P450_E_CYP3A"/>
</dbReference>
<evidence type="ECO:0000256" key="12">
    <source>
        <dbReference type="ARBA" id="ARBA00023136"/>
    </source>
</evidence>
<dbReference type="EC" id="1.14.14.-" evidence="13"/>
<keyword evidence="6 13" id="KW-0479">Metal-binding</keyword>
<evidence type="ECO:0000256" key="13">
    <source>
        <dbReference type="RuleBase" id="RU368049"/>
    </source>
</evidence>
<dbReference type="InterPro" id="IPR050705">
    <property type="entry name" value="Cytochrome_P450_3A"/>
</dbReference>
<keyword evidence="7 13" id="KW-0256">Endoplasmic reticulum</keyword>
<dbReference type="Proteomes" id="UP001266305">
    <property type="component" value="Unassembled WGS sequence"/>
</dbReference>
<keyword evidence="9 13" id="KW-0560">Oxidoreductase</keyword>
<evidence type="ECO:0000313" key="15">
    <source>
        <dbReference type="Proteomes" id="UP001266305"/>
    </source>
</evidence>
<accession>A0ABQ9U909</accession>
<dbReference type="PANTHER" id="PTHR24302:SF38">
    <property type="entry name" value="CYTOCHROME P450 3A5"/>
    <property type="match status" value="1"/>
</dbReference>
<dbReference type="EMBL" id="JASSZA010000014">
    <property type="protein sequence ID" value="KAK2093538.1"/>
    <property type="molecule type" value="Genomic_DNA"/>
</dbReference>
<comment type="caution">
    <text evidence="14">The sequence shown here is derived from an EMBL/GenBank/DDBJ whole genome shotgun (WGS) entry which is preliminary data.</text>
</comment>